<dbReference type="PANTHER" id="PTHR11223:SF3">
    <property type="entry name" value="EXPORTIN-5"/>
    <property type="match status" value="1"/>
</dbReference>
<sequence length="1363" mass="148118">MDQHQYQLILGAVSISANPHLTSDPAAKQQAFSLLSLFKESSTAAAAAFSLLEAPSHEHEGTDATPHVKLYALHCLLAFVQQHYQGLPEAHRVSFRQKALDHAARSAGFRTQGDFLVVPKLAALLSELALRDFPQRWPEFFPDVSRLFSLGETPTLIALSCLRLATEDCTDSDFNGKVSTARRNDVLQGLNELSQQLLPALFQQTQQVYSNVLREKGAGKKPNTKVLSSTLELLHVFTVWMPVEWSEAPSHDFISVFLHLLREPAGGVNVQAATCLDAICSRRTSQGLYERLIASLPGSIADANAANPTDDLAKLVDAVDFHRKVSSSLAHLLLANIAKITDDKTIVGKAGTGGSASRVALLKYLQLMCEMLQHPCPVVAGIQMNTWVTLCRDPQISKCNPPILQPLLAHVFTQCFAAVKKVDWDQVESGEHPMADLFEAAWSDFEDYENWANDFRGKLGSLVRIFASLDPDAASTWLLGALDSSVGAYGAGADTHAALSEIDALFVFADNVVQGACAVPSRLGAGAVGTLGQIATKIIAWAPNTKKMATRRILFMEALRHFWVHDNQTQTLFVGIESILKCLAERDGAGGEAIWVQDQLSGDTIVLRRKAGTALVAVGKACDAILVPHVSALAEKSQQLMGANVLLPPQKQHLIEFLTCVANAVDDVAQKTSFVSSMLTTSTSYLQSPEFAELSGSVEGLLKMMGIANATEATVLDANHVNATSTAYSNLFSAMNQILSVGKRCYESGSVNKVYRDDSAAELQRLEGQISLAELAQTDPFVHNWGALFKPALDVLTITMHLYQPQVRAALLSNNVTRFAFAISDEEAVVGSKKFTAGSNPMLEVEEKGFVMTGTNRKQLNLAPRWSGWINELRNSPFQMLGLMSTSRVLFAPEIQPLYPSLVSALSPQNLKCMESRHVVQLFKQFVEPFMVSCPILLYESHLAPILAPLLGHMQERLKGTWTVFEGGKVGAVPVTSATTTAAAEECRQGGGADAWFDRFYSYCGLFVGDVESSDAEALVDKSRIDLTHTYADCLMAVLALRGNWSLTLANVAKEADIAKKGSTSKPAQSTKHAAEVAAGARVNADGTIKNKDSDLTEKRNLARIDQIARFLLRDNESVAGPIVMTSIALLTYPDAHTCRRAIKICHRILEVCATNAKYENIFAQMYETVIKNVLLEPMWISGCEWDLIALARDIYVRMCLGQFLMPGGQGPGCQCQMQHDNTFQQPKSADDPRAGGGVFGRPSNLPRAFLASLPGKDAAQVQAFETQLNAKRSAKEQKNCFRDFLLSSSKLIKQGGGGAGDGVFARNEKDQSVLDRSVKSDIEQIPGAGTGSVGNSKKKKKKMKAVWDQEQALDGSAAKLFS</sequence>
<dbReference type="Gene3D" id="1.25.10.10">
    <property type="entry name" value="Leucine-rich Repeat Variant"/>
    <property type="match status" value="1"/>
</dbReference>
<evidence type="ECO:0000256" key="1">
    <source>
        <dbReference type="SAM" id="MobiDB-lite"/>
    </source>
</evidence>
<dbReference type="EMBL" id="BRYB01001154">
    <property type="protein sequence ID" value="GMI19288.1"/>
    <property type="molecule type" value="Genomic_DNA"/>
</dbReference>
<feature type="domain" description="Exportin-5 C-terminal" evidence="3">
    <location>
        <begin position="319"/>
        <end position="964"/>
    </location>
</feature>
<accession>A0ABQ6M4K6</accession>
<evidence type="ECO:0000313" key="4">
    <source>
        <dbReference type="EMBL" id="GMI19288.1"/>
    </source>
</evidence>
<dbReference type="SUPFAM" id="SSF48371">
    <property type="entry name" value="ARM repeat"/>
    <property type="match status" value="1"/>
</dbReference>
<dbReference type="InterPro" id="IPR011989">
    <property type="entry name" value="ARM-like"/>
</dbReference>
<feature type="region of interest" description="Disordered" evidence="1">
    <location>
        <begin position="1316"/>
        <end position="1346"/>
    </location>
</feature>
<dbReference type="Pfam" id="PF08389">
    <property type="entry name" value="Xpo1"/>
    <property type="match status" value="1"/>
</dbReference>
<feature type="domain" description="Exportin-1/Importin-beta-like" evidence="2">
    <location>
        <begin position="117"/>
        <end position="275"/>
    </location>
</feature>
<feature type="domain" description="Exportin-5 C-terminal" evidence="3">
    <location>
        <begin position="1097"/>
        <end position="1200"/>
    </location>
</feature>
<evidence type="ECO:0000259" key="3">
    <source>
        <dbReference type="Pfam" id="PF19273"/>
    </source>
</evidence>
<proteinExistence type="predicted"/>
<dbReference type="PANTHER" id="PTHR11223">
    <property type="entry name" value="EXPORTIN 1/5"/>
    <property type="match status" value="1"/>
</dbReference>
<dbReference type="InterPro" id="IPR016024">
    <property type="entry name" value="ARM-type_fold"/>
</dbReference>
<dbReference type="InterPro" id="IPR013598">
    <property type="entry name" value="Exportin-1/Importin-b-like"/>
</dbReference>
<gene>
    <name evidence="4" type="ORF">TeGR_g14428</name>
</gene>
<reference evidence="4 5" key="1">
    <citation type="journal article" date="2023" name="Commun. Biol.">
        <title>Genome analysis of Parmales, the sister group of diatoms, reveals the evolutionary specialization of diatoms from phago-mixotrophs to photoautotrophs.</title>
        <authorList>
            <person name="Ban H."/>
            <person name="Sato S."/>
            <person name="Yoshikawa S."/>
            <person name="Yamada K."/>
            <person name="Nakamura Y."/>
            <person name="Ichinomiya M."/>
            <person name="Sato N."/>
            <person name="Blanc-Mathieu R."/>
            <person name="Endo H."/>
            <person name="Kuwata A."/>
            <person name="Ogata H."/>
        </authorList>
    </citation>
    <scope>NUCLEOTIDE SEQUENCE [LARGE SCALE GENOMIC DNA]</scope>
</reference>
<dbReference type="Pfam" id="PF19273">
    <property type="entry name" value="Exportin-5"/>
    <property type="match status" value="2"/>
</dbReference>
<keyword evidence="5" id="KW-1185">Reference proteome</keyword>
<evidence type="ECO:0000259" key="2">
    <source>
        <dbReference type="Pfam" id="PF08389"/>
    </source>
</evidence>
<name>A0ABQ6M4K6_9STRA</name>
<dbReference type="Proteomes" id="UP001165060">
    <property type="component" value="Unassembled WGS sequence"/>
</dbReference>
<dbReference type="InterPro" id="IPR045065">
    <property type="entry name" value="XPO1/5"/>
</dbReference>
<protein>
    <submittedName>
        <fullName evidence="4">Uncharacterized protein</fullName>
    </submittedName>
</protein>
<organism evidence="4 5">
    <name type="scientific">Tetraparma gracilis</name>
    <dbReference type="NCBI Taxonomy" id="2962635"/>
    <lineage>
        <taxon>Eukaryota</taxon>
        <taxon>Sar</taxon>
        <taxon>Stramenopiles</taxon>
        <taxon>Ochrophyta</taxon>
        <taxon>Bolidophyceae</taxon>
        <taxon>Parmales</taxon>
        <taxon>Triparmaceae</taxon>
        <taxon>Tetraparma</taxon>
    </lineage>
</organism>
<evidence type="ECO:0000313" key="5">
    <source>
        <dbReference type="Proteomes" id="UP001165060"/>
    </source>
</evidence>
<comment type="caution">
    <text evidence="4">The sequence shown here is derived from an EMBL/GenBank/DDBJ whole genome shotgun (WGS) entry which is preliminary data.</text>
</comment>
<dbReference type="InterPro" id="IPR045478">
    <property type="entry name" value="Exportin-5_C"/>
</dbReference>